<feature type="compositionally biased region" description="Low complexity" evidence="1">
    <location>
        <begin position="196"/>
        <end position="217"/>
    </location>
</feature>
<name>A0A2G8SB61_9APHY</name>
<evidence type="ECO:0000313" key="3">
    <source>
        <dbReference type="Proteomes" id="UP000230002"/>
    </source>
</evidence>
<gene>
    <name evidence="2" type="ORF">GSI_05698</name>
</gene>
<dbReference type="Proteomes" id="UP000230002">
    <property type="component" value="Unassembled WGS sequence"/>
</dbReference>
<dbReference type="AlphaFoldDB" id="A0A2G8SB61"/>
<protein>
    <submittedName>
        <fullName evidence="2">Uncharacterized protein</fullName>
    </submittedName>
</protein>
<accession>A0A2G8SB61</accession>
<reference evidence="2 3" key="1">
    <citation type="journal article" date="2015" name="Sci. Rep.">
        <title>Chromosome-level genome map provides insights into diverse defense mechanisms in the medicinal fungus Ganoderma sinense.</title>
        <authorList>
            <person name="Zhu Y."/>
            <person name="Xu J."/>
            <person name="Sun C."/>
            <person name="Zhou S."/>
            <person name="Xu H."/>
            <person name="Nelson D.R."/>
            <person name="Qian J."/>
            <person name="Song J."/>
            <person name="Luo H."/>
            <person name="Xiang L."/>
            <person name="Li Y."/>
            <person name="Xu Z."/>
            <person name="Ji A."/>
            <person name="Wang L."/>
            <person name="Lu S."/>
            <person name="Hayward A."/>
            <person name="Sun W."/>
            <person name="Li X."/>
            <person name="Schwartz D.C."/>
            <person name="Wang Y."/>
            <person name="Chen S."/>
        </authorList>
    </citation>
    <scope>NUCLEOTIDE SEQUENCE [LARGE SCALE GENOMIC DNA]</scope>
    <source>
        <strain evidence="2 3">ZZ0214-1</strain>
    </source>
</reference>
<dbReference type="EMBL" id="AYKW01000012">
    <property type="protein sequence ID" value="PIL31005.1"/>
    <property type="molecule type" value="Genomic_DNA"/>
</dbReference>
<proteinExistence type="predicted"/>
<sequence>MTQERQNPMPASPPPQPPKIVKSNPTASHRRREPPVPARRLPPSASDTRAETGREVLSIARPLSEPRHPTRQTGQTRTRTHDAVPAPQTEKPRRGICGRLQDVRTGKDSDGACVELPWTEASRARTKRVPSCPSSVRRRSSPPPISLMSERPPLAFPTAASAAPCTGEHGLPLAVPNAAKNAFPCQVSNTEDRRPSAPSRTPTSSESESPHPSTPAAVVPLASIPPLVDLASVPTLTVARGAESSRPVSPKALVSREALPSPNVTPDSRGGQA</sequence>
<organism evidence="2 3">
    <name type="scientific">Ganoderma sinense ZZ0214-1</name>
    <dbReference type="NCBI Taxonomy" id="1077348"/>
    <lineage>
        <taxon>Eukaryota</taxon>
        <taxon>Fungi</taxon>
        <taxon>Dikarya</taxon>
        <taxon>Basidiomycota</taxon>
        <taxon>Agaricomycotina</taxon>
        <taxon>Agaricomycetes</taxon>
        <taxon>Polyporales</taxon>
        <taxon>Polyporaceae</taxon>
        <taxon>Ganoderma</taxon>
    </lineage>
</organism>
<keyword evidence="3" id="KW-1185">Reference proteome</keyword>
<feature type="region of interest" description="Disordered" evidence="1">
    <location>
        <begin position="238"/>
        <end position="273"/>
    </location>
</feature>
<feature type="region of interest" description="Disordered" evidence="1">
    <location>
        <begin position="1"/>
        <end position="97"/>
    </location>
</feature>
<comment type="caution">
    <text evidence="2">The sequence shown here is derived from an EMBL/GenBank/DDBJ whole genome shotgun (WGS) entry which is preliminary data.</text>
</comment>
<feature type="region of interest" description="Disordered" evidence="1">
    <location>
        <begin position="122"/>
        <end position="220"/>
    </location>
</feature>
<evidence type="ECO:0000313" key="2">
    <source>
        <dbReference type="EMBL" id="PIL31005.1"/>
    </source>
</evidence>
<evidence type="ECO:0000256" key="1">
    <source>
        <dbReference type="SAM" id="MobiDB-lite"/>
    </source>
</evidence>